<dbReference type="PANTHER" id="PTHR43537:SF43">
    <property type="entry name" value="GNTR-FAMILY TRANSCRIPTIONAL REGULATOR"/>
    <property type="match status" value="1"/>
</dbReference>
<dbReference type="SUPFAM" id="SSF48008">
    <property type="entry name" value="GntR ligand-binding domain-like"/>
    <property type="match status" value="1"/>
</dbReference>
<dbReference type="SMART" id="SM00345">
    <property type="entry name" value="HTH_GNTR"/>
    <property type="match status" value="1"/>
</dbReference>
<keyword evidence="5" id="KW-0670">Pyruvate</keyword>
<evidence type="ECO:0000313" key="6">
    <source>
        <dbReference type="Proteomes" id="UP000184052"/>
    </source>
</evidence>
<accession>A0A1M6KNQ9</accession>
<evidence type="ECO:0000256" key="3">
    <source>
        <dbReference type="ARBA" id="ARBA00023163"/>
    </source>
</evidence>
<evidence type="ECO:0000256" key="2">
    <source>
        <dbReference type="ARBA" id="ARBA00023125"/>
    </source>
</evidence>
<gene>
    <name evidence="5" type="ORF">SAMN02745751_02945</name>
</gene>
<dbReference type="CDD" id="cd07377">
    <property type="entry name" value="WHTH_GntR"/>
    <property type="match status" value="1"/>
</dbReference>
<dbReference type="GO" id="GO:0003700">
    <property type="term" value="F:DNA-binding transcription factor activity"/>
    <property type="evidence" value="ECO:0007669"/>
    <property type="project" value="InterPro"/>
</dbReference>
<dbReference type="InterPro" id="IPR008920">
    <property type="entry name" value="TF_FadR/GntR_C"/>
</dbReference>
<keyword evidence="3" id="KW-0804">Transcription</keyword>
<protein>
    <submittedName>
        <fullName evidence="5">GntR family transcriptional regulator, transcriptional repressor for pyruvate dehydrogenase complex</fullName>
    </submittedName>
</protein>
<dbReference type="RefSeq" id="WP_073050331.1">
    <property type="nucleotide sequence ID" value="NZ_FQZL01000027.1"/>
</dbReference>
<name>A0A1M6KNQ9_9FIRM</name>
<dbReference type="Proteomes" id="UP000184052">
    <property type="component" value="Unassembled WGS sequence"/>
</dbReference>
<dbReference type="STRING" id="1121476.SAMN02745751_02945"/>
<evidence type="ECO:0000256" key="1">
    <source>
        <dbReference type="ARBA" id="ARBA00023015"/>
    </source>
</evidence>
<dbReference type="PANTHER" id="PTHR43537">
    <property type="entry name" value="TRANSCRIPTIONAL REGULATOR, GNTR FAMILY"/>
    <property type="match status" value="1"/>
</dbReference>
<reference evidence="5 6" key="1">
    <citation type="submission" date="2016-11" db="EMBL/GenBank/DDBJ databases">
        <authorList>
            <person name="Jaros S."/>
            <person name="Januszkiewicz K."/>
            <person name="Wedrychowicz H."/>
        </authorList>
    </citation>
    <scope>NUCLEOTIDE SEQUENCE [LARGE SCALE GENOMIC DNA]</scope>
    <source>
        <strain evidence="5 6">DSM 17477</strain>
    </source>
</reference>
<dbReference type="Gene3D" id="1.20.120.530">
    <property type="entry name" value="GntR ligand-binding domain-like"/>
    <property type="match status" value="1"/>
</dbReference>
<keyword evidence="2" id="KW-0238">DNA-binding</keyword>
<dbReference type="Gene3D" id="1.10.10.10">
    <property type="entry name" value="Winged helix-like DNA-binding domain superfamily/Winged helix DNA-binding domain"/>
    <property type="match status" value="1"/>
</dbReference>
<dbReference type="InterPro" id="IPR000524">
    <property type="entry name" value="Tscrpt_reg_HTH_GntR"/>
</dbReference>
<dbReference type="PROSITE" id="PS50949">
    <property type="entry name" value="HTH_GNTR"/>
    <property type="match status" value="1"/>
</dbReference>
<keyword evidence="6" id="KW-1185">Reference proteome</keyword>
<sequence>MFQSVENKKVSQVIIEQIQNMIMSGELKIGDKLPPERELTEMLKVGRPALREALKALEVIGVIERIHGQGNFISSNIVDSFFKPLSLTFKLSNGRPEEILQVRFLLETFTVDQAAKNATAEDIEKLELIHKRMMMSETLEDKAKYDKEFHFELTRISNNTLILNLYQSVSYLIDSFINETVRISLFEEKSIEKIYEEHEIIIQAIKDKDSTKAVEAVKRHLDNVNMASIKKLK</sequence>
<proteinExistence type="predicted"/>
<keyword evidence="1" id="KW-0805">Transcription regulation</keyword>
<dbReference type="EMBL" id="FQZL01000027">
    <property type="protein sequence ID" value="SHJ60579.1"/>
    <property type="molecule type" value="Genomic_DNA"/>
</dbReference>
<dbReference type="AlphaFoldDB" id="A0A1M6KNQ9"/>
<dbReference type="GO" id="GO:0003677">
    <property type="term" value="F:DNA binding"/>
    <property type="evidence" value="ECO:0007669"/>
    <property type="project" value="UniProtKB-KW"/>
</dbReference>
<dbReference type="Pfam" id="PF07729">
    <property type="entry name" value="FCD"/>
    <property type="match status" value="1"/>
</dbReference>
<feature type="domain" description="HTH gntR-type" evidence="4">
    <location>
        <begin position="8"/>
        <end position="76"/>
    </location>
</feature>
<organism evidence="5 6">
    <name type="scientific">Dethiosulfatibacter aminovorans DSM 17477</name>
    <dbReference type="NCBI Taxonomy" id="1121476"/>
    <lineage>
        <taxon>Bacteria</taxon>
        <taxon>Bacillati</taxon>
        <taxon>Bacillota</taxon>
        <taxon>Tissierellia</taxon>
        <taxon>Dethiosulfatibacter</taxon>
    </lineage>
</organism>
<evidence type="ECO:0000259" key="4">
    <source>
        <dbReference type="PROSITE" id="PS50949"/>
    </source>
</evidence>
<dbReference type="InterPro" id="IPR011711">
    <property type="entry name" value="GntR_C"/>
</dbReference>
<evidence type="ECO:0000313" key="5">
    <source>
        <dbReference type="EMBL" id="SHJ60579.1"/>
    </source>
</evidence>
<dbReference type="InterPro" id="IPR036388">
    <property type="entry name" value="WH-like_DNA-bd_sf"/>
</dbReference>
<dbReference type="InterPro" id="IPR036390">
    <property type="entry name" value="WH_DNA-bd_sf"/>
</dbReference>
<dbReference type="SUPFAM" id="SSF46785">
    <property type="entry name" value="Winged helix' DNA-binding domain"/>
    <property type="match status" value="1"/>
</dbReference>
<dbReference type="PRINTS" id="PR00035">
    <property type="entry name" value="HTHGNTR"/>
</dbReference>
<dbReference type="OrthoDB" id="9799482at2"/>
<dbReference type="SMART" id="SM00895">
    <property type="entry name" value="FCD"/>
    <property type="match status" value="1"/>
</dbReference>
<dbReference type="Pfam" id="PF00392">
    <property type="entry name" value="GntR"/>
    <property type="match status" value="1"/>
</dbReference>